<dbReference type="OrthoDB" id="2840438at2"/>
<dbReference type="Proteomes" id="UP000266482">
    <property type="component" value="Unassembled WGS sequence"/>
</dbReference>
<evidence type="ECO:0000256" key="1">
    <source>
        <dbReference type="ARBA" id="ARBA00004141"/>
    </source>
</evidence>
<evidence type="ECO:0000256" key="2">
    <source>
        <dbReference type="ARBA" id="ARBA00007998"/>
    </source>
</evidence>
<feature type="transmembrane region" description="Helical" evidence="8">
    <location>
        <begin position="144"/>
        <end position="165"/>
    </location>
</feature>
<feature type="transmembrane region" description="Helical" evidence="8">
    <location>
        <begin position="70"/>
        <end position="93"/>
    </location>
</feature>
<feature type="transmembrane region" description="Helical" evidence="8">
    <location>
        <begin position="224"/>
        <end position="243"/>
    </location>
</feature>
<dbReference type="PANTHER" id="PTHR34975">
    <property type="entry name" value="SPORE GERMINATION PROTEIN A2"/>
    <property type="match status" value="1"/>
</dbReference>
<feature type="transmembrane region" description="Helical" evidence="8">
    <location>
        <begin position="327"/>
        <end position="352"/>
    </location>
</feature>
<feature type="transmembrane region" description="Helical" evidence="8">
    <location>
        <begin position="113"/>
        <end position="132"/>
    </location>
</feature>
<comment type="caution">
    <text evidence="9">The sequence shown here is derived from an EMBL/GenBank/DDBJ whole genome shotgun (WGS) entry which is preliminary data.</text>
</comment>
<proteinExistence type="inferred from homology"/>
<name>A0A3A1UMY1_9BACL</name>
<keyword evidence="5 8" id="KW-0812">Transmembrane</keyword>
<dbReference type="GO" id="GO:0009847">
    <property type="term" value="P:spore germination"/>
    <property type="evidence" value="ECO:0007669"/>
    <property type="project" value="InterPro"/>
</dbReference>
<dbReference type="NCBIfam" id="TIGR00912">
    <property type="entry name" value="2A0309"/>
    <property type="match status" value="1"/>
</dbReference>
<keyword evidence="6 8" id="KW-1133">Transmembrane helix</keyword>
<evidence type="ECO:0000256" key="7">
    <source>
        <dbReference type="ARBA" id="ARBA00023136"/>
    </source>
</evidence>
<sequence>MGILQQIDKKQLSLLIIVFLIGSTPLFELGIEAKQDAWLAMLIAAGAGMLLTVMYVKLQQRAPNAGLADLLKYHFGRILGGSLATIYAIWFAYESMRNVRDVGELTTMALLGLTPKWIIMFLILLLSAYTISKGIEVFARVVQLLFPLVVLSYSSIILLIFFSGLVKFNQLLPILERGPMPVLKAVPDLVAFPFAQMVIMLVFMHLVKEKKSLERVTYRSQLSVSLFLVLMNALVLCVLGPQLAGVTSLPLLEVVQLVRLANFLERLDIIVTLLLFIGLYVKITTLYFASVFTMIAVTGLSSRNLLFPIGIFIYATSFLEPNNTYHLWIGLEITLKIVPVFQIAFPLLMLVVGIRKRYKPEAAGGGRRAEGVKEK</sequence>
<keyword evidence="7 8" id="KW-0472">Membrane</keyword>
<keyword evidence="4" id="KW-0309">Germination</keyword>
<dbReference type="GO" id="GO:0016020">
    <property type="term" value="C:membrane"/>
    <property type="evidence" value="ECO:0007669"/>
    <property type="project" value="UniProtKB-SubCell"/>
</dbReference>
<evidence type="ECO:0000256" key="5">
    <source>
        <dbReference type="ARBA" id="ARBA00022692"/>
    </source>
</evidence>
<evidence type="ECO:0000256" key="4">
    <source>
        <dbReference type="ARBA" id="ARBA00022544"/>
    </source>
</evidence>
<dbReference type="Pfam" id="PF03845">
    <property type="entry name" value="Spore_permease"/>
    <property type="match status" value="1"/>
</dbReference>
<evidence type="ECO:0000256" key="6">
    <source>
        <dbReference type="ARBA" id="ARBA00022989"/>
    </source>
</evidence>
<evidence type="ECO:0000256" key="3">
    <source>
        <dbReference type="ARBA" id="ARBA00022448"/>
    </source>
</evidence>
<comment type="similarity">
    <text evidence="2">Belongs to the amino acid-polyamine-organocation (APC) superfamily. Spore germination protein (SGP) (TC 2.A.3.9) family.</text>
</comment>
<feature type="transmembrane region" description="Helical" evidence="8">
    <location>
        <begin position="185"/>
        <end position="203"/>
    </location>
</feature>
<keyword evidence="3" id="KW-0813">Transport</keyword>
<accession>A0A3A1UMY1</accession>
<gene>
    <name evidence="9" type="ORF">D3P08_21805</name>
</gene>
<reference evidence="9 10" key="1">
    <citation type="submission" date="2018-09" db="EMBL/GenBank/DDBJ databases">
        <title>Paenibacillus aracenensis nov. sp. isolated from a cave in southern Spain.</title>
        <authorList>
            <person name="Jurado V."/>
            <person name="Gutierrez-Patricio S."/>
            <person name="Gonzalez-Pimentel J.L."/>
            <person name="Miller A.Z."/>
            <person name="Laiz L."/>
            <person name="Saiz-Jimenez C."/>
        </authorList>
    </citation>
    <scope>NUCLEOTIDE SEQUENCE [LARGE SCALE GENOMIC DNA]</scope>
    <source>
        <strain evidence="9 10">DSM 22867</strain>
    </source>
</reference>
<feature type="transmembrane region" description="Helical" evidence="8">
    <location>
        <begin position="288"/>
        <end position="315"/>
    </location>
</feature>
<keyword evidence="10" id="KW-1185">Reference proteome</keyword>
<evidence type="ECO:0000313" key="9">
    <source>
        <dbReference type="EMBL" id="RIX49909.1"/>
    </source>
</evidence>
<feature type="transmembrane region" description="Helical" evidence="8">
    <location>
        <begin position="37"/>
        <end position="58"/>
    </location>
</feature>
<organism evidence="9 10">
    <name type="scientific">Paenibacillus nanensis</name>
    <dbReference type="NCBI Taxonomy" id="393251"/>
    <lineage>
        <taxon>Bacteria</taxon>
        <taxon>Bacillati</taxon>
        <taxon>Bacillota</taxon>
        <taxon>Bacilli</taxon>
        <taxon>Bacillales</taxon>
        <taxon>Paenibacillaceae</taxon>
        <taxon>Paenibacillus</taxon>
    </lineage>
</organism>
<dbReference type="AlphaFoldDB" id="A0A3A1UMY1"/>
<dbReference type="PANTHER" id="PTHR34975:SF2">
    <property type="entry name" value="SPORE GERMINATION PROTEIN A2"/>
    <property type="match status" value="1"/>
</dbReference>
<comment type="subcellular location">
    <subcellularLocation>
        <location evidence="1">Membrane</location>
        <topology evidence="1">Multi-pass membrane protein</topology>
    </subcellularLocation>
</comment>
<evidence type="ECO:0000256" key="8">
    <source>
        <dbReference type="SAM" id="Phobius"/>
    </source>
</evidence>
<feature type="transmembrane region" description="Helical" evidence="8">
    <location>
        <begin position="263"/>
        <end position="281"/>
    </location>
</feature>
<dbReference type="EMBL" id="QXQA01000017">
    <property type="protein sequence ID" value="RIX49909.1"/>
    <property type="molecule type" value="Genomic_DNA"/>
</dbReference>
<evidence type="ECO:0000313" key="10">
    <source>
        <dbReference type="Proteomes" id="UP000266482"/>
    </source>
</evidence>
<feature type="transmembrane region" description="Helical" evidence="8">
    <location>
        <begin position="12"/>
        <end position="31"/>
    </location>
</feature>
<protein>
    <submittedName>
        <fullName evidence="9">Spore gernimation protein</fullName>
    </submittedName>
</protein>
<dbReference type="InterPro" id="IPR004761">
    <property type="entry name" value="Spore_GerAB"/>
</dbReference>